<sequence>MTWYGDSGHGACRQSSTKNQSLAAISPVWWTSSNPNNDPLPEQTGFPPPRQAGPRQRFRRHMEIVHECRSWVGVDPAALTQYDLIGCKTAGDHAGSIRCGNIGADEQQFPQRCWVR</sequence>
<feature type="region of interest" description="Disordered" evidence="1">
    <location>
        <begin position="27"/>
        <end position="57"/>
    </location>
</feature>
<evidence type="ECO:0000256" key="1">
    <source>
        <dbReference type="SAM" id="MobiDB-lite"/>
    </source>
</evidence>
<evidence type="ECO:0000313" key="2">
    <source>
        <dbReference type="EMBL" id="GAA3684056.1"/>
    </source>
</evidence>
<gene>
    <name evidence="2" type="ORF">GCM10022267_83620</name>
</gene>
<evidence type="ECO:0000313" key="3">
    <source>
        <dbReference type="Proteomes" id="UP001500711"/>
    </source>
</evidence>
<name>A0ABP7CDV7_9PSEU</name>
<organism evidence="2 3">
    <name type="scientific">Lentzea roselyniae</name>
    <dbReference type="NCBI Taxonomy" id="531940"/>
    <lineage>
        <taxon>Bacteria</taxon>
        <taxon>Bacillati</taxon>
        <taxon>Actinomycetota</taxon>
        <taxon>Actinomycetes</taxon>
        <taxon>Pseudonocardiales</taxon>
        <taxon>Pseudonocardiaceae</taxon>
        <taxon>Lentzea</taxon>
    </lineage>
</organism>
<keyword evidence="3" id="KW-1185">Reference proteome</keyword>
<feature type="compositionally biased region" description="Polar residues" evidence="1">
    <location>
        <begin position="27"/>
        <end position="37"/>
    </location>
</feature>
<accession>A0ABP7CDV7</accession>
<reference evidence="3" key="1">
    <citation type="journal article" date="2019" name="Int. J. Syst. Evol. Microbiol.">
        <title>The Global Catalogue of Microorganisms (GCM) 10K type strain sequencing project: providing services to taxonomists for standard genome sequencing and annotation.</title>
        <authorList>
            <consortium name="The Broad Institute Genomics Platform"/>
            <consortium name="The Broad Institute Genome Sequencing Center for Infectious Disease"/>
            <person name="Wu L."/>
            <person name="Ma J."/>
        </authorList>
    </citation>
    <scope>NUCLEOTIDE SEQUENCE [LARGE SCALE GENOMIC DNA]</scope>
    <source>
        <strain evidence="3">JCM 17494</strain>
    </source>
</reference>
<comment type="caution">
    <text evidence="2">The sequence shown here is derived from an EMBL/GenBank/DDBJ whole genome shotgun (WGS) entry which is preliminary data.</text>
</comment>
<dbReference type="Proteomes" id="UP001500711">
    <property type="component" value="Unassembled WGS sequence"/>
</dbReference>
<proteinExistence type="predicted"/>
<protein>
    <submittedName>
        <fullName evidence="2">Uncharacterized protein</fullName>
    </submittedName>
</protein>
<dbReference type="EMBL" id="BAABBE010000045">
    <property type="protein sequence ID" value="GAA3684056.1"/>
    <property type="molecule type" value="Genomic_DNA"/>
</dbReference>